<sequence length="466" mass="54319">MKVRLSAIEGYFFHRSKLNLHSCFYVGVKLNKLPDTRHLITALKYTLTQHERLTCNVFYDESENEYFLQNIDKPFKFGDIVEYHHNWNHLTEVEINYIFQNYNFSYSEHKPLWKLLIIPNQNQMLLLTDHVLMDGISAVHVWETFMEGLQEQQLRENETVYSPVLSPLNEEFILAPVYGDWPIPWNWHVIRQLASRLYYWFPQIIVSNNKSLIQFANYTFPKDLLEDNPINESHTYKVKNTNCHWEFQLSPAHLKTILQECKIHNTSLTSLLGALVCKSFEETAVHDYTGSFLKIELPMNTRSSCKQILKLPSNDELAVGNLIAAIEFKHKLHRGLGIWDISAQIQETIKSSTKDKVIDRVNEVKLLEVISSQQFIEDRINFNNGPSSTFEITNLGFQDFKNACNTSLRFHIKDAIFNEPQSISSIFTLSVISTPANGLHCCISYPNTLAKELKPNWQYMKEYLNL</sequence>
<dbReference type="Proteomes" id="UP001161438">
    <property type="component" value="Chromosome 16"/>
</dbReference>
<evidence type="ECO:0000313" key="2">
    <source>
        <dbReference type="Proteomes" id="UP001161438"/>
    </source>
</evidence>
<dbReference type="AlphaFoldDB" id="A0AA35ITR2"/>
<reference evidence="1" key="1">
    <citation type="submission" date="2022-10" db="EMBL/GenBank/DDBJ databases">
        <authorList>
            <person name="Byrne P K."/>
        </authorList>
    </citation>
    <scope>NUCLEOTIDE SEQUENCE</scope>
    <source>
        <strain evidence="1">IFO1815</strain>
    </source>
</reference>
<name>A0AA35ITR2_SACMI</name>
<protein>
    <submittedName>
        <fullName evidence="1">SMKI16G0535 protein</fullName>
    </submittedName>
</protein>
<dbReference type="GO" id="GO:0008080">
    <property type="term" value="F:N-acetyltransferase activity"/>
    <property type="evidence" value="ECO:0007669"/>
    <property type="project" value="TreeGrafter"/>
</dbReference>
<keyword evidence="2" id="KW-1185">Reference proteome</keyword>
<dbReference type="SUPFAM" id="SSF52777">
    <property type="entry name" value="CoA-dependent acyltransferases"/>
    <property type="match status" value="2"/>
</dbReference>
<organism evidence="1 2">
    <name type="scientific">Saccharomyces mikatae IFO 1815</name>
    <dbReference type="NCBI Taxonomy" id="226126"/>
    <lineage>
        <taxon>Eukaryota</taxon>
        <taxon>Fungi</taxon>
        <taxon>Dikarya</taxon>
        <taxon>Ascomycota</taxon>
        <taxon>Saccharomycotina</taxon>
        <taxon>Saccharomycetes</taxon>
        <taxon>Saccharomycetales</taxon>
        <taxon>Saccharomycetaceae</taxon>
        <taxon>Saccharomyces</taxon>
    </lineage>
</organism>
<dbReference type="RefSeq" id="XP_056079862.1">
    <property type="nucleotide sequence ID" value="XM_056226111.1"/>
</dbReference>
<dbReference type="InterPro" id="IPR052058">
    <property type="entry name" value="Alcohol_O-acetyltransferase"/>
</dbReference>
<dbReference type="EMBL" id="OX365772">
    <property type="protein sequence ID" value="CAI4036744.1"/>
    <property type="molecule type" value="Genomic_DNA"/>
</dbReference>
<dbReference type="PANTHER" id="PTHR28037:SF1">
    <property type="entry name" value="ALCOHOL O-ACETYLTRANSFERASE 1-RELATED"/>
    <property type="match status" value="1"/>
</dbReference>
<dbReference type="PANTHER" id="PTHR28037">
    <property type="entry name" value="ALCOHOL O-ACETYLTRANSFERASE 1-RELATED"/>
    <property type="match status" value="1"/>
</dbReference>
<dbReference type="GeneID" id="80921669"/>
<accession>A0AA35ITR2</accession>
<dbReference type="Pfam" id="PF07247">
    <property type="entry name" value="AATase"/>
    <property type="match status" value="1"/>
</dbReference>
<dbReference type="InterPro" id="IPR010828">
    <property type="entry name" value="Atf2/Sli1-like"/>
</dbReference>
<gene>
    <name evidence="1" type="primary">SMKI16G0535</name>
    <name evidence="1" type="ORF">SMKI_16G0535</name>
</gene>
<proteinExistence type="predicted"/>
<evidence type="ECO:0000313" key="1">
    <source>
        <dbReference type="EMBL" id="CAI4036744.1"/>
    </source>
</evidence>